<reference evidence="1 2" key="1">
    <citation type="journal article" date="2023" name="BMC Biotechnol.">
        <title>Vitis rotundifolia cv Carlos genome sequencing.</title>
        <authorList>
            <person name="Huff M."/>
            <person name="Hulse-Kemp A."/>
            <person name="Scheffler B."/>
            <person name="Youngblood R."/>
            <person name="Simpson S."/>
            <person name="Babiker E."/>
            <person name="Staton M."/>
        </authorList>
    </citation>
    <scope>NUCLEOTIDE SEQUENCE [LARGE SCALE GENOMIC DNA]</scope>
    <source>
        <tissue evidence="1">Leaf</tissue>
    </source>
</reference>
<accession>A0AA38ZHW8</accession>
<evidence type="ECO:0000313" key="2">
    <source>
        <dbReference type="Proteomes" id="UP001168098"/>
    </source>
</evidence>
<name>A0AA38ZHW8_VITRO</name>
<comment type="caution">
    <text evidence="1">The sequence shown here is derived from an EMBL/GenBank/DDBJ whole genome shotgun (WGS) entry which is preliminary data.</text>
</comment>
<keyword evidence="2" id="KW-1185">Reference proteome</keyword>
<protein>
    <submittedName>
        <fullName evidence="1">Uncharacterized protein</fullName>
    </submittedName>
</protein>
<evidence type="ECO:0000313" key="1">
    <source>
        <dbReference type="EMBL" id="KAJ9689222.1"/>
    </source>
</evidence>
<dbReference type="EMBL" id="JARBHA010000011">
    <property type="protein sequence ID" value="KAJ9689222.1"/>
    <property type="molecule type" value="Genomic_DNA"/>
</dbReference>
<sequence length="81" mass="9471">MIRELKTSGHVFTDEQQVEAVIKSLPKSCEHMVVNMTHDKSVKTFDDIVCHLEFEVKQLMVARPIEQAHVVEFSSRKKFWL</sequence>
<proteinExistence type="predicted"/>
<dbReference type="AlphaFoldDB" id="A0AA38ZHW8"/>
<gene>
    <name evidence="1" type="ORF">PVL29_014738</name>
</gene>
<organism evidence="1 2">
    <name type="scientific">Vitis rotundifolia</name>
    <name type="common">Muscadine grape</name>
    <dbReference type="NCBI Taxonomy" id="103349"/>
    <lineage>
        <taxon>Eukaryota</taxon>
        <taxon>Viridiplantae</taxon>
        <taxon>Streptophyta</taxon>
        <taxon>Embryophyta</taxon>
        <taxon>Tracheophyta</taxon>
        <taxon>Spermatophyta</taxon>
        <taxon>Magnoliopsida</taxon>
        <taxon>eudicotyledons</taxon>
        <taxon>Gunneridae</taxon>
        <taxon>Pentapetalae</taxon>
        <taxon>rosids</taxon>
        <taxon>Vitales</taxon>
        <taxon>Vitaceae</taxon>
        <taxon>Viteae</taxon>
        <taxon>Vitis</taxon>
    </lineage>
</organism>
<dbReference type="Proteomes" id="UP001168098">
    <property type="component" value="Unassembled WGS sequence"/>
</dbReference>